<dbReference type="EMBL" id="PKPP01015496">
    <property type="protein sequence ID" value="PWA38572.1"/>
    <property type="molecule type" value="Genomic_DNA"/>
</dbReference>
<dbReference type="STRING" id="35608.A0A2U1KPB6"/>
<feature type="compositionally biased region" description="Basic and acidic residues" evidence="1">
    <location>
        <begin position="140"/>
        <end position="151"/>
    </location>
</feature>
<protein>
    <submittedName>
        <fullName evidence="2">Casein kinase 1-like protein 10</fullName>
    </submittedName>
</protein>
<evidence type="ECO:0000313" key="2">
    <source>
        <dbReference type="EMBL" id="PWA38572.1"/>
    </source>
</evidence>
<dbReference type="AlphaFoldDB" id="A0A2U1KPB6"/>
<dbReference type="GO" id="GO:0016301">
    <property type="term" value="F:kinase activity"/>
    <property type="evidence" value="ECO:0007669"/>
    <property type="project" value="UniProtKB-KW"/>
</dbReference>
<keyword evidence="3" id="KW-1185">Reference proteome</keyword>
<accession>A0A2U1KPB6</accession>
<gene>
    <name evidence="2" type="ORF">CTI12_AA541680</name>
</gene>
<comment type="caution">
    <text evidence="2">The sequence shown here is derived from an EMBL/GenBank/DDBJ whole genome shotgun (WGS) entry which is preliminary data.</text>
</comment>
<reference evidence="2 3" key="1">
    <citation type="journal article" date="2018" name="Mol. Plant">
        <title>The genome of Artemisia annua provides insight into the evolution of Asteraceae family and artemisinin biosynthesis.</title>
        <authorList>
            <person name="Shen Q."/>
            <person name="Zhang L."/>
            <person name="Liao Z."/>
            <person name="Wang S."/>
            <person name="Yan T."/>
            <person name="Shi P."/>
            <person name="Liu M."/>
            <person name="Fu X."/>
            <person name="Pan Q."/>
            <person name="Wang Y."/>
            <person name="Lv Z."/>
            <person name="Lu X."/>
            <person name="Zhang F."/>
            <person name="Jiang W."/>
            <person name="Ma Y."/>
            <person name="Chen M."/>
            <person name="Hao X."/>
            <person name="Li L."/>
            <person name="Tang Y."/>
            <person name="Lv G."/>
            <person name="Zhou Y."/>
            <person name="Sun X."/>
            <person name="Brodelius P.E."/>
            <person name="Rose J.K.C."/>
            <person name="Tang K."/>
        </authorList>
    </citation>
    <scope>NUCLEOTIDE SEQUENCE [LARGE SCALE GENOMIC DNA]</scope>
    <source>
        <strain evidence="3">cv. Huhao1</strain>
        <tissue evidence="2">Leaf</tissue>
    </source>
</reference>
<evidence type="ECO:0000256" key="1">
    <source>
        <dbReference type="SAM" id="MobiDB-lite"/>
    </source>
</evidence>
<feature type="region of interest" description="Disordered" evidence="1">
    <location>
        <begin position="122"/>
        <end position="155"/>
    </location>
</feature>
<dbReference type="Proteomes" id="UP000245207">
    <property type="component" value="Unassembled WGS sequence"/>
</dbReference>
<keyword evidence="2" id="KW-0418">Kinase</keyword>
<evidence type="ECO:0000313" key="3">
    <source>
        <dbReference type="Proteomes" id="UP000245207"/>
    </source>
</evidence>
<keyword evidence="2" id="KW-0808">Transferase</keyword>
<organism evidence="2 3">
    <name type="scientific">Artemisia annua</name>
    <name type="common">Sweet wormwood</name>
    <dbReference type="NCBI Taxonomy" id="35608"/>
    <lineage>
        <taxon>Eukaryota</taxon>
        <taxon>Viridiplantae</taxon>
        <taxon>Streptophyta</taxon>
        <taxon>Embryophyta</taxon>
        <taxon>Tracheophyta</taxon>
        <taxon>Spermatophyta</taxon>
        <taxon>Magnoliopsida</taxon>
        <taxon>eudicotyledons</taxon>
        <taxon>Gunneridae</taxon>
        <taxon>Pentapetalae</taxon>
        <taxon>asterids</taxon>
        <taxon>campanulids</taxon>
        <taxon>Asterales</taxon>
        <taxon>Asteraceae</taxon>
        <taxon>Asteroideae</taxon>
        <taxon>Anthemideae</taxon>
        <taxon>Artemisiinae</taxon>
        <taxon>Artemisia</taxon>
    </lineage>
</organism>
<proteinExistence type="predicted"/>
<sequence length="202" mass="22393">MAHTNYCESDCRIRGGIQRVGGLYSWIFVVNTWDNQWCDYSTKDALSVIDTNPNKLDEHISMVKTVLRRCLVAKKLCRKLFRKNTYSSSVFVVHIPSGIAGQNAGTSAGKLGKTSAGQDIRDRLTGATDPLSRRNLSAGGRHELSRNRTSKDVPSSKYVRWQNGCGLLTTPGLMPLLDVTFLARVDQRGNWHKVSKGAPVQV</sequence>
<name>A0A2U1KPB6_ARTAN</name>